<organism evidence="2 3">
    <name type="scientific">Meloidogyne enterolobii</name>
    <name type="common">Root-knot nematode worm</name>
    <name type="synonym">Meloidogyne mayaguensis</name>
    <dbReference type="NCBI Taxonomy" id="390850"/>
    <lineage>
        <taxon>Eukaryota</taxon>
        <taxon>Metazoa</taxon>
        <taxon>Ecdysozoa</taxon>
        <taxon>Nematoda</taxon>
        <taxon>Chromadorea</taxon>
        <taxon>Rhabditida</taxon>
        <taxon>Tylenchina</taxon>
        <taxon>Tylenchomorpha</taxon>
        <taxon>Tylenchoidea</taxon>
        <taxon>Meloidogynidae</taxon>
        <taxon>Meloidogyninae</taxon>
        <taxon>Meloidogyne</taxon>
    </lineage>
</organism>
<dbReference type="AlphaFoldDB" id="A0A6V7UYS9"/>
<feature type="signal peptide" evidence="1">
    <location>
        <begin position="1"/>
        <end position="19"/>
    </location>
</feature>
<evidence type="ECO:0000256" key="1">
    <source>
        <dbReference type="SAM" id="SignalP"/>
    </source>
</evidence>
<sequence length="64" mass="7378">MNLFFKILFLSRLVFTCLAAVGGDDDRNMSTLPVVPNWFEEGWKIGWGMNWDLHVENDVAVNTF</sequence>
<gene>
    <name evidence="2" type="ORF">MENT_LOCUS19126</name>
</gene>
<dbReference type="Proteomes" id="UP000580250">
    <property type="component" value="Unassembled WGS sequence"/>
</dbReference>
<dbReference type="EMBL" id="CAJEWN010000132">
    <property type="protein sequence ID" value="CAD2167814.1"/>
    <property type="molecule type" value="Genomic_DNA"/>
</dbReference>
<protein>
    <submittedName>
        <fullName evidence="2">Uncharacterized protein</fullName>
    </submittedName>
</protein>
<comment type="caution">
    <text evidence="2">The sequence shown here is derived from an EMBL/GenBank/DDBJ whole genome shotgun (WGS) entry which is preliminary data.</text>
</comment>
<feature type="chain" id="PRO_5028018566" evidence="1">
    <location>
        <begin position="20"/>
        <end position="64"/>
    </location>
</feature>
<name>A0A6V7UYS9_MELEN</name>
<reference evidence="2 3" key="1">
    <citation type="submission" date="2020-08" db="EMBL/GenBank/DDBJ databases">
        <authorList>
            <person name="Koutsovoulos G."/>
            <person name="Danchin GJ E."/>
        </authorList>
    </citation>
    <scope>NUCLEOTIDE SEQUENCE [LARGE SCALE GENOMIC DNA]</scope>
</reference>
<evidence type="ECO:0000313" key="2">
    <source>
        <dbReference type="EMBL" id="CAD2167814.1"/>
    </source>
</evidence>
<accession>A0A6V7UYS9</accession>
<evidence type="ECO:0000313" key="3">
    <source>
        <dbReference type="Proteomes" id="UP000580250"/>
    </source>
</evidence>
<keyword evidence="1" id="KW-0732">Signal</keyword>
<proteinExistence type="predicted"/>